<keyword evidence="3" id="KW-1185">Reference proteome</keyword>
<protein>
    <submittedName>
        <fullName evidence="2">Uncharacterized protein</fullName>
    </submittedName>
</protein>
<evidence type="ECO:0000256" key="1">
    <source>
        <dbReference type="SAM" id="MobiDB-lite"/>
    </source>
</evidence>
<feature type="compositionally biased region" description="Low complexity" evidence="1">
    <location>
        <begin position="23"/>
        <end position="36"/>
    </location>
</feature>
<name>A0AAD7SZF2_9TELE</name>
<feature type="compositionally biased region" description="Basic and acidic residues" evidence="1">
    <location>
        <begin position="48"/>
        <end position="60"/>
    </location>
</feature>
<gene>
    <name evidence="2" type="ORF">AAFF_G00164100</name>
</gene>
<comment type="caution">
    <text evidence="2">The sequence shown here is derived from an EMBL/GenBank/DDBJ whole genome shotgun (WGS) entry which is preliminary data.</text>
</comment>
<organism evidence="2 3">
    <name type="scientific">Aldrovandia affinis</name>
    <dbReference type="NCBI Taxonomy" id="143900"/>
    <lineage>
        <taxon>Eukaryota</taxon>
        <taxon>Metazoa</taxon>
        <taxon>Chordata</taxon>
        <taxon>Craniata</taxon>
        <taxon>Vertebrata</taxon>
        <taxon>Euteleostomi</taxon>
        <taxon>Actinopterygii</taxon>
        <taxon>Neopterygii</taxon>
        <taxon>Teleostei</taxon>
        <taxon>Notacanthiformes</taxon>
        <taxon>Halosauridae</taxon>
        <taxon>Aldrovandia</taxon>
    </lineage>
</organism>
<feature type="region of interest" description="Disordered" evidence="1">
    <location>
        <begin position="10"/>
        <end position="88"/>
    </location>
</feature>
<reference evidence="2" key="1">
    <citation type="journal article" date="2023" name="Science">
        <title>Genome structures resolve the early diversification of teleost fishes.</title>
        <authorList>
            <person name="Parey E."/>
            <person name="Louis A."/>
            <person name="Montfort J."/>
            <person name="Bouchez O."/>
            <person name="Roques C."/>
            <person name="Iampietro C."/>
            <person name="Lluch J."/>
            <person name="Castinel A."/>
            <person name="Donnadieu C."/>
            <person name="Desvignes T."/>
            <person name="Floi Bucao C."/>
            <person name="Jouanno E."/>
            <person name="Wen M."/>
            <person name="Mejri S."/>
            <person name="Dirks R."/>
            <person name="Jansen H."/>
            <person name="Henkel C."/>
            <person name="Chen W.J."/>
            <person name="Zahm M."/>
            <person name="Cabau C."/>
            <person name="Klopp C."/>
            <person name="Thompson A.W."/>
            <person name="Robinson-Rechavi M."/>
            <person name="Braasch I."/>
            <person name="Lecointre G."/>
            <person name="Bobe J."/>
            <person name="Postlethwait J.H."/>
            <person name="Berthelot C."/>
            <person name="Roest Crollius H."/>
            <person name="Guiguen Y."/>
        </authorList>
    </citation>
    <scope>NUCLEOTIDE SEQUENCE</scope>
    <source>
        <strain evidence="2">NC1722</strain>
    </source>
</reference>
<proteinExistence type="predicted"/>
<evidence type="ECO:0000313" key="2">
    <source>
        <dbReference type="EMBL" id="KAJ8411602.1"/>
    </source>
</evidence>
<accession>A0AAD7SZF2</accession>
<sequence>MAIQRVIALNQHAGANTDAILRSPTLPTASSTPSTPVELKASGGQRINHRETPNDGDGRRPSAGTEEPVEPQSPGGPFTPPPTLAARDRRSVGLCAGIKRGHTADFINRGLSGVLDLGKHYVTTQPQPC</sequence>
<dbReference type="EMBL" id="JAINUG010000022">
    <property type="protein sequence ID" value="KAJ8411602.1"/>
    <property type="molecule type" value="Genomic_DNA"/>
</dbReference>
<evidence type="ECO:0000313" key="3">
    <source>
        <dbReference type="Proteomes" id="UP001221898"/>
    </source>
</evidence>
<dbReference type="AlphaFoldDB" id="A0AAD7SZF2"/>
<dbReference type="Proteomes" id="UP001221898">
    <property type="component" value="Unassembled WGS sequence"/>
</dbReference>